<evidence type="ECO:0000256" key="4">
    <source>
        <dbReference type="ARBA" id="ARBA00022525"/>
    </source>
</evidence>
<dbReference type="GO" id="GO:0005576">
    <property type="term" value="C:extracellular region"/>
    <property type="evidence" value="ECO:0007669"/>
    <property type="project" value="UniProtKB-SubCell"/>
</dbReference>
<dbReference type="AlphaFoldDB" id="A0A4P7PP94"/>
<keyword evidence="6" id="KW-0472">Membrane</keyword>
<evidence type="ECO:0000256" key="7">
    <source>
        <dbReference type="ARBA" id="ARBA00023237"/>
    </source>
</evidence>
<evidence type="ECO:0000256" key="2">
    <source>
        <dbReference type="ARBA" id="ARBA00004442"/>
    </source>
</evidence>
<sequence length="23" mass="2348">MGGTADCTNGGGIYCTESKRVAR</sequence>
<evidence type="ECO:0000313" key="9">
    <source>
        <dbReference type="Proteomes" id="UP000296468"/>
    </source>
</evidence>
<dbReference type="Proteomes" id="UP000296468">
    <property type="component" value="Chromosome"/>
</dbReference>
<proteinExistence type="predicted"/>
<protein>
    <submittedName>
        <fullName evidence="8">Uncharacterized protein</fullName>
    </submittedName>
</protein>
<evidence type="ECO:0000256" key="3">
    <source>
        <dbReference type="ARBA" id="ARBA00004613"/>
    </source>
</evidence>
<organism evidence="8 9">
    <name type="scientific">Pseudomonas viciae</name>
    <dbReference type="NCBI Taxonomy" id="2505979"/>
    <lineage>
        <taxon>Bacteria</taxon>
        <taxon>Pseudomonadati</taxon>
        <taxon>Pseudomonadota</taxon>
        <taxon>Gammaproteobacteria</taxon>
        <taxon>Pseudomonadales</taxon>
        <taxon>Pseudomonadaceae</taxon>
        <taxon>Pseudomonas</taxon>
    </lineage>
</organism>
<reference evidence="8 9" key="1">
    <citation type="journal article" date="2019" name="Front. Microbiol.">
        <title>In silico and Genetic Analyses of Cyclic Lipopeptide Synthetic Gene Clusters in Pseudomonas sp. 11K1.</title>
        <authorList>
            <person name="Zhao H."/>
            <person name="Liu Y.P."/>
            <person name="Zhang L.Q."/>
        </authorList>
    </citation>
    <scope>NUCLEOTIDE SEQUENCE [LARGE SCALE GENOMIC DNA]</scope>
    <source>
        <strain evidence="8 9">11K1</strain>
    </source>
</reference>
<evidence type="ECO:0000256" key="5">
    <source>
        <dbReference type="ARBA" id="ARBA00022729"/>
    </source>
</evidence>
<keyword evidence="5" id="KW-0732">Signal</keyword>
<gene>
    <name evidence="8" type="ORF">EPZ47_09165</name>
</gene>
<dbReference type="KEGG" id="pvk:EPZ47_09165"/>
<comment type="subcellular location">
    <subcellularLocation>
        <location evidence="1">Cell envelope</location>
    </subcellularLocation>
    <subcellularLocation>
        <location evidence="2">Cell outer membrane</location>
    </subcellularLocation>
    <subcellularLocation>
        <location evidence="3">Secreted</location>
    </subcellularLocation>
</comment>
<keyword evidence="7" id="KW-0998">Cell outer membrane</keyword>
<name>A0A4P7PP94_9PSED</name>
<evidence type="ECO:0000256" key="6">
    <source>
        <dbReference type="ARBA" id="ARBA00023136"/>
    </source>
</evidence>
<dbReference type="EMBL" id="CP035088">
    <property type="protein sequence ID" value="QBZ92779.1"/>
    <property type="molecule type" value="Genomic_DNA"/>
</dbReference>
<evidence type="ECO:0000313" key="8">
    <source>
        <dbReference type="EMBL" id="QBZ92779.1"/>
    </source>
</evidence>
<dbReference type="GO" id="GO:0009279">
    <property type="term" value="C:cell outer membrane"/>
    <property type="evidence" value="ECO:0007669"/>
    <property type="project" value="UniProtKB-SubCell"/>
</dbReference>
<dbReference type="NCBIfam" id="TIGR01376">
    <property type="entry name" value="POMP_repeat"/>
    <property type="match status" value="1"/>
</dbReference>
<dbReference type="InterPro" id="IPR003368">
    <property type="entry name" value="POMP_repeat"/>
</dbReference>
<keyword evidence="4" id="KW-0964">Secreted</keyword>
<evidence type="ECO:0000256" key="1">
    <source>
        <dbReference type="ARBA" id="ARBA00004196"/>
    </source>
</evidence>
<accession>A0A4P7PP94</accession>